<gene>
    <name evidence="1" type="ORF">BO94DRAFT_541503</name>
</gene>
<organism evidence="1 2">
    <name type="scientific">Aspergillus sclerotioniger CBS 115572</name>
    <dbReference type="NCBI Taxonomy" id="1450535"/>
    <lineage>
        <taxon>Eukaryota</taxon>
        <taxon>Fungi</taxon>
        <taxon>Dikarya</taxon>
        <taxon>Ascomycota</taxon>
        <taxon>Pezizomycotina</taxon>
        <taxon>Eurotiomycetes</taxon>
        <taxon>Eurotiomycetidae</taxon>
        <taxon>Eurotiales</taxon>
        <taxon>Aspergillaceae</taxon>
        <taxon>Aspergillus</taxon>
        <taxon>Aspergillus subgen. Circumdati</taxon>
    </lineage>
</organism>
<dbReference type="OrthoDB" id="4498915at2759"/>
<protein>
    <submittedName>
        <fullName evidence="1">Uncharacterized protein</fullName>
    </submittedName>
</protein>
<dbReference type="Proteomes" id="UP000246702">
    <property type="component" value="Unassembled WGS sequence"/>
</dbReference>
<dbReference type="AlphaFoldDB" id="A0A317XFS1"/>
<evidence type="ECO:0000313" key="2">
    <source>
        <dbReference type="Proteomes" id="UP000246702"/>
    </source>
</evidence>
<evidence type="ECO:0000313" key="1">
    <source>
        <dbReference type="EMBL" id="PWY96712.1"/>
    </source>
</evidence>
<dbReference type="GeneID" id="37115192"/>
<sequence>MSDDYPEVSQWQLSTTWFYFPCFRGYRTYVERLESAIHDADNLHYAIYQYVPFLSPHSWGILIYIHHAVDSGLPTILAIARGELVRLLVIARRIEEEGARSTREQSCLPSSR</sequence>
<keyword evidence="2" id="KW-1185">Reference proteome</keyword>
<dbReference type="EMBL" id="MSFK01000001">
    <property type="protein sequence ID" value="PWY96712.1"/>
    <property type="molecule type" value="Genomic_DNA"/>
</dbReference>
<accession>A0A317XFS1</accession>
<name>A0A317XFS1_9EURO</name>
<comment type="caution">
    <text evidence="1">The sequence shown here is derived from an EMBL/GenBank/DDBJ whole genome shotgun (WGS) entry which is preliminary data.</text>
</comment>
<reference evidence="1 2" key="1">
    <citation type="submission" date="2016-12" db="EMBL/GenBank/DDBJ databases">
        <title>The genomes of Aspergillus section Nigri reveals drivers in fungal speciation.</title>
        <authorList>
            <consortium name="DOE Joint Genome Institute"/>
            <person name="Vesth T.C."/>
            <person name="Nybo J."/>
            <person name="Theobald S."/>
            <person name="Brandl J."/>
            <person name="Frisvad J.C."/>
            <person name="Nielsen K.F."/>
            <person name="Lyhne E.K."/>
            <person name="Kogle M.E."/>
            <person name="Kuo A."/>
            <person name="Riley R."/>
            <person name="Clum A."/>
            <person name="Nolan M."/>
            <person name="Lipzen A."/>
            <person name="Salamov A."/>
            <person name="Henrissat B."/>
            <person name="Wiebenga A."/>
            <person name="De Vries R.P."/>
            <person name="Grigoriev I.V."/>
            <person name="Mortensen U.H."/>
            <person name="Andersen M.R."/>
            <person name="Baker S.E."/>
        </authorList>
    </citation>
    <scope>NUCLEOTIDE SEQUENCE [LARGE SCALE GENOMIC DNA]</scope>
    <source>
        <strain evidence="1 2">CBS 115572</strain>
    </source>
</reference>
<dbReference type="RefSeq" id="XP_025473473.1">
    <property type="nucleotide sequence ID" value="XM_025613049.1"/>
</dbReference>
<proteinExistence type="predicted"/>